<feature type="domain" description="Cadherin" evidence="9">
    <location>
        <begin position="353"/>
        <end position="471"/>
    </location>
</feature>
<dbReference type="GO" id="GO:0007156">
    <property type="term" value="P:homophilic cell adhesion via plasma membrane adhesion molecules"/>
    <property type="evidence" value="ECO:0007669"/>
    <property type="project" value="InterPro"/>
</dbReference>
<keyword evidence="4 7" id="KW-0106">Calcium</keyword>
<dbReference type="CDD" id="cd11304">
    <property type="entry name" value="Cadherin_repeat"/>
    <property type="match status" value="7"/>
</dbReference>
<evidence type="ECO:0000256" key="2">
    <source>
        <dbReference type="ARBA" id="ARBA00022692"/>
    </source>
</evidence>
<name>A0AA39FEY5_MICHY</name>
<feature type="domain" description="Cadherin" evidence="9">
    <location>
        <begin position="1025"/>
        <end position="1121"/>
    </location>
</feature>
<feature type="domain" description="Cadherin" evidence="9">
    <location>
        <begin position="572"/>
        <end position="700"/>
    </location>
</feature>
<keyword evidence="3" id="KW-0677">Repeat</keyword>
<dbReference type="GO" id="GO:0005509">
    <property type="term" value="F:calcium ion binding"/>
    <property type="evidence" value="ECO:0007669"/>
    <property type="project" value="UniProtKB-UniRule"/>
</dbReference>
<evidence type="ECO:0000259" key="9">
    <source>
        <dbReference type="PROSITE" id="PS50268"/>
    </source>
</evidence>
<comment type="subcellular location">
    <subcellularLocation>
        <location evidence="1">Membrane</location>
    </subcellularLocation>
</comment>
<dbReference type="InterPro" id="IPR020894">
    <property type="entry name" value="Cadherin_CS"/>
</dbReference>
<evidence type="ECO:0000256" key="8">
    <source>
        <dbReference type="SAM" id="Phobius"/>
    </source>
</evidence>
<gene>
    <name evidence="10" type="ORF">PV327_002099</name>
</gene>
<evidence type="ECO:0000256" key="3">
    <source>
        <dbReference type="ARBA" id="ARBA00022737"/>
    </source>
</evidence>
<dbReference type="Gene3D" id="2.60.40.60">
    <property type="entry name" value="Cadherins"/>
    <property type="match status" value="10"/>
</dbReference>
<evidence type="ECO:0000256" key="1">
    <source>
        <dbReference type="ARBA" id="ARBA00004370"/>
    </source>
</evidence>
<dbReference type="Pfam" id="PF00028">
    <property type="entry name" value="Cadherin"/>
    <property type="match status" value="1"/>
</dbReference>
<feature type="domain" description="Cadherin" evidence="9">
    <location>
        <begin position="700"/>
        <end position="805"/>
    </location>
</feature>
<sequence>MYLIKFTRAAWSTPPFTKPDKLDVAVKDWTYVELTKGTNIILDEEVDREIFLAEINYIGELSPQFGEFRVPNNNYLLGGVIKKNTNNRYGIYVTKKQDYETEIMRAYRFEIIIGTDSYVIALNIRNIDDNAPVIQSDERNCAVEENYSGRTNCSFTIHDADGWIDKVFVTFTSMQEEGADNFKFQIKEVSGIDKDYSVKAYLDIVKPLDFESIAMYMLTLNATDEAGNIGNLLTAVEVIDMPDESPKWTRLTASETIIEKSTKTFGVLAIDGDVQINAEINYKIITADGEENLFTVDTTTGIITINEINRDEMKRELFRFQIIAYEKNNITSMIDATIIVIVEDKNDNIPEISPDQLSIDIDEETYMTLDFKPSISISDIDLAENAQYSVRLIDDSVYHWSTAFQIVPDSGYQTNNFTISVVNASLLDYEDENWRNMKIKIKSIEVANKSHIDERIIEINLINWNDELPIFQNDINHVSVPEDVEKGYYIATMLATDRDVDDNVTLSLVAQEALLINEKSGEIVTSLDNSFDYELMPIVIVQIVATDLVKHKTYATLIINVTDVNDVPPILNLPKRALILEEEVNNGTIINTEIEANDVDTDAKLIFSIDWDDTIARKSGVVVNQTFYRDHLEIQTNYRRNNSRLAQAVLIVTGRIDYEAFDVISINIIVHDLTTVHNENFTSGMVTINIIDINDNCPEFKNIEMMSVSENQVTDTLIGAITATDADGPPFNKISYYIKPINKTADDLIQINNKSGVIRVKKDRAIDAEIYEYIYYNVTATDGTNSNSTQLAIYVNDMNDEVPYHDKFNSTIHIKEKSPSGTKIVRISGKDNDRTSPYNNVSYLINTNYSAPFQYFNLGRFDGLLQVNLIDGHKLDRDFGLTNYGAFVAKISAEDHDDPLTENTKIDYKLLSTKFVVDDFTNEVVEKCAIPFKVQTINFKYAEIYTTQGLRGCYGTWAIELYAQDHGTDPGPLNDTRIYHIRVIDYNYYAPVILFPIQGKNIALSQDQSLHTQLKTYGMQPLDDFNASDADYGASGQVTFSISSKSINKIIYINLHDNDDEYFEVINTRENSGKLQMRKWPNFEQQSQFKIIVTATDGGNPLKNSSQEVTIIFVSSPDPQFNENEWTIWVKENKTGMNYSILIPEATDNINENGGAIDIYYFIDNKVNDYKYFNIDKCTRNLSVVKELDREQQEIMQIYIIATADRDGPPREPKKKAILNITIIVLDENDNSPIFETNFYSAGVALEDPPDKLIMTVKALDADLNDTLKYSMVSESLITSDSSIASIKNPFDLNSITGELLLKFSATSDMKGFFKARIIVHDAENHNDTAEIQVYIVSQANRVAFILKNNPAYVKETLIFIIKTFSDIFGYTCNVDDIKSSVDANNQVLDNTTTLMTHFIDSKNNLPIASDVIILYGASSDLQTVINLKGTLQTKSLYLIDMPTGSLPESENITQTIQWILICLTIFFSLSSVALIVVYYMRTKSLSKRLDKLALESKFDSQEMKNSANVVPTTNQFAIAGSNPIFFSTTKIPMNNNFDDNISQTSGDSDLIGIEDNPNFNYSNDKIMWKKKLNDEEENEKIKEVPKIIFNDPYLEQEKYSEDDKNC</sequence>
<keyword evidence="11" id="KW-1185">Reference proteome</keyword>
<reference evidence="10" key="2">
    <citation type="submission" date="2023-03" db="EMBL/GenBank/DDBJ databases">
        <authorList>
            <person name="Inwood S.N."/>
            <person name="Skelly J.G."/>
            <person name="Guhlin J."/>
            <person name="Harrop T.W.R."/>
            <person name="Goldson S.G."/>
            <person name="Dearden P.K."/>
        </authorList>
    </citation>
    <scope>NUCLEOTIDE SEQUENCE</scope>
    <source>
        <strain evidence="10">Lincoln</strain>
        <tissue evidence="10">Whole body</tissue>
    </source>
</reference>
<evidence type="ECO:0000256" key="6">
    <source>
        <dbReference type="ARBA" id="ARBA00023136"/>
    </source>
</evidence>
<feature type="domain" description="Cadherin" evidence="9">
    <location>
        <begin position="267"/>
        <end position="352"/>
    </location>
</feature>
<dbReference type="EMBL" id="JAQQBR010001831">
    <property type="protein sequence ID" value="KAK0168275.1"/>
    <property type="molecule type" value="Genomic_DNA"/>
</dbReference>
<organism evidence="10 11">
    <name type="scientific">Microctonus hyperodae</name>
    <name type="common">Parasitoid wasp</name>
    <dbReference type="NCBI Taxonomy" id="165561"/>
    <lineage>
        <taxon>Eukaryota</taxon>
        <taxon>Metazoa</taxon>
        <taxon>Ecdysozoa</taxon>
        <taxon>Arthropoda</taxon>
        <taxon>Hexapoda</taxon>
        <taxon>Insecta</taxon>
        <taxon>Pterygota</taxon>
        <taxon>Neoptera</taxon>
        <taxon>Endopterygota</taxon>
        <taxon>Hymenoptera</taxon>
        <taxon>Apocrita</taxon>
        <taxon>Ichneumonoidea</taxon>
        <taxon>Braconidae</taxon>
        <taxon>Euphorinae</taxon>
        <taxon>Microctonus</taxon>
    </lineage>
</organism>
<dbReference type="InterPro" id="IPR015919">
    <property type="entry name" value="Cadherin-like_sf"/>
</dbReference>
<keyword evidence="5 8" id="KW-1133">Transmembrane helix</keyword>
<dbReference type="SUPFAM" id="SSF49313">
    <property type="entry name" value="Cadherin-like"/>
    <property type="match status" value="10"/>
</dbReference>
<proteinExistence type="predicted"/>
<comment type="caution">
    <text evidence="10">The sequence shown here is derived from an EMBL/GenBank/DDBJ whole genome shotgun (WGS) entry which is preliminary data.</text>
</comment>
<evidence type="ECO:0000256" key="4">
    <source>
        <dbReference type="ARBA" id="ARBA00022837"/>
    </source>
</evidence>
<dbReference type="PANTHER" id="PTHR24026">
    <property type="entry name" value="FAT ATYPICAL CADHERIN-RELATED"/>
    <property type="match status" value="1"/>
</dbReference>
<feature type="domain" description="Cadherin" evidence="9">
    <location>
        <begin position="1122"/>
        <end position="1235"/>
    </location>
</feature>
<dbReference type="InterPro" id="IPR002126">
    <property type="entry name" value="Cadherin-like_dom"/>
</dbReference>
<dbReference type="PROSITE" id="PS50268">
    <property type="entry name" value="CADHERIN_2"/>
    <property type="match status" value="10"/>
</dbReference>
<dbReference type="GO" id="GO:0005886">
    <property type="term" value="C:plasma membrane"/>
    <property type="evidence" value="ECO:0007669"/>
    <property type="project" value="UniProtKB-SubCell"/>
</dbReference>
<reference evidence="10" key="1">
    <citation type="journal article" date="2023" name="bioRxiv">
        <title>Scaffold-level genome assemblies of two parasitoid biocontrol wasps reveal the parthenogenesis mechanism and an associated novel virus.</title>
        <authorList>
            <person name="Inwood S."/>
            <person name="Skelly J."/>
            <person name="Guhlin J."/>
            <person name="Harrop T."/>
            <person name="Goldson S."/>
            <person name="Dearden P."/>
        </authorList>
    </citation>
    <scope>NUCLEOTIDE SEQUENCE</scope>
    <source>
        <strain evidence="10">Lincoln</strain>
        <tissue evidence="10">Whole body</tissue>
    </source>
</reference>
<accession>A0AA39FEY5</accession>
<evidence type="ECO:0000313" key="11">
    <source>
        <dbReference type="Proteomes" id="UP001168972"/>
    </source>
</evidence>
<feature type="domain" description="Cadherin" evidence="9">
    <location>
        <begin position="885"/>
        <end position="993"/>
    </location>
</feature>
<dbReference type="Proteomes" id="UP001168972">
    <property type="component" value="Unassembled WGS sequence"/>
</dbReference>
<dbReference type="SMART" id="SM00112">
    <property type="entry name" value="CA"/>
    <property type="match status" value="10"/>
</dbReference>
<keyword evidence="2 8" id="KW-0812">Transmembrane</keyword>
<protein>
    <recommendedName>
        <fullName evidence="9">Cadherin domain-containing protein</fullName>
    </recommendedName>
</protein>
<dbReference type="PANTHER" id="PTHR24026:SF133">
    <property type="entry name" value="CADHERIN-RELATED FAMILY MEMBER 2"/>
    <property type="match status" value="1"/>
</dbReference>
<evidence type="ECO:0000256" key="7">
    <source>
        <dbReference type="PROSITE-ProRule" id="PRU00043"/>
    </source>
</evidence>
<feature type="domain" description="Cadherin" evidence="9">
    <location>
        <begin position="1236"/>
        <end position="1353"/>
    </location>
</feature>
<evidence type="ECO:0000313" key="10">
    <source>
        <dbReference type="EMBL" id="KAK0168275.1"/>
    </source>
</evidence>
<dbReference type="PRINTS" id="PR00205">
    <property type="entry name" value="CADHERIN"/>
</dbReference>
<evidence type="ECO:0000256" key="5">
    <source>
        <dbReference type="ARBA" id="ARBA00022989"/>
    </source>
</evidence>
<keyword evidence="6 8" id="KW-0472">Membrane</keyword>
<dbReference type="PROSITE" id="PS00232">
    <property type="entry name" value="CADHERIN_1"/>
    <property type="match status" value="3"/>
</dbReference>
<feature type="domain" description="Cadherin" evidence="9">
    <location>
        <begin position="472"/>
        <end position="571"/>
    </location>
</feature>
<feature type="transmembrane region" description="Helical" evidence="8">
    <location>
        <begin position="1459"/>
        <end position="1480"/>
    </location>
</feature>
<feature type="domain" description="Cadherin" evidence="9">
    <location>
        <begin position="135"/>
        <end position="248"/>
    </location>
</feature>